<dbReference type="Pfam" id="PF08783">
    <property type="entry name" value="DWNN"/>
    <property type="match status" value="1"/>
</dbReference>
<dbReference type="KEGG" id="smo:SELMODRAFT_119339"/>
<dbReference type="GO" id="GO:0003676">
    <property type="term" value="F:nucleic acid binding"/>
    <property type="evidence" value="ECO:0007669"/>
    <property type="project" value="InterPro"/>
</dbReference>
<name>D8SKS7_SELML</name>
<dbReference type="PROSITE" id="PS50158">
    <property type="entry name" value="ZF_CCHC"/>
    <property type="match status" value="1"/>
</dbReference>
<evidence type="ECO:0000256" key="5">
    <source>
        <dbReference type="ARBA" id="ARBA00023242"/>
    </source>
</evidence>
<evidence type="ECO:0000256" key="3">
    <source>
        <dbReference type="ARBA" id="ARBA00022771"/>
    </source>
</evidence>
<dbReference type="STRING" id="88036.D8SKS7"/>
<dbReference type="Pfam" id="PF13696">
    <property type="entry name" value="zf-CCHC_2"/>
    <property type="match status" value="1"/>
</dbReference>
<keyword evidence="3 6" id="KW-0863">Zinc-finger</keyword>
<dbReference type="GO" id="GO:0008270">
    <property type="term" value="F:zinc ion binding"/>
    <property type="evidence" value="ECO:0007669"/>
    <property type="project" value="UniProtKB-KW"/>
</dbReference>
<dbReference type="InterPro" id="IPR001878">
    <property type="entry name" value="Znf_CCHC"/>
</dbReference>
<accession>D8SKS7</accession>
<feature type="domain" description="DWNN" evidence="9">
    <location>
        <begin position="3"/>
        <end position="78"/>
    </location>
</feature>
<dbReference type="AlphaFoldDB" id="D8SKS7"/>
<evidence type="ECO:0000256" key="7">
    <source>
        <dbReference type="SAM" id="MobiDB-lite"/>
    </source>
</evidence>
<comment type="subcellular location">
    <subcellularLocation>
        <location evidence="1">Nucleus</location>
    </subcellularLocation>
</comment>
<dbReference type="Gene3D" id="3.10.20.90">
    <property type="entry name" value="Phosphatidylinositol 3-kinase Catalytic Subunit, Chain A, domain 1"/>
    <property type="match status" value="1"/>
</dbReference>
<dbReference type="eggNOG" id="KOG0314">
    <property type="taxonomic scope" value="Eukaryota"/>
</dbReference>
<dbReference type="PANTHER" id="PTHR15439:SF0">
    <property type="entry name" value="CELL DIVISION CYCLE AND APOPTOSIS REGULATOR PROTEIN 1-RELATED"/>
    <property type="match status" value="1"/>
</dbReference>
<organism evidence="11">
    <name type="scientific">Selaginella moellendorffii</name>
    <name type="common">Spikemoss</name>
    <dbReference type="NCBI Taxonomy" id="88036"/>
    <lineage>
        <taxon>Eukaryota</taxon>
        <taxon>Viridiplantae</taxon>
        <taxon>Streptophyta</taxon>
        <taxon>Embryophyta</taxon>
        <taxon>Tracheophyta</taxon>
        <taxon>Lycopodiopsida</taxon>
        <taxon>Selaginellales</taxon>
        <taxon>Selaginellaceae</taxon>
        <taxon>Selaginella</taxon>
    </lineage>
</organism>
<evidence type="ECO:0000313" key="11">
    <source>
        <dbReference type="Proteomes" id="UP000001514"/>
    </source>
</evidence>
<keyword evidence="4" id="KW-0862">Zinc</keyword>
<dbReference type="SUPFAM" id="SSF57756">
    <property type="entry name" value="Retrovirus zinc finger-like domains"/>
    <property type="match status" value="1"/>
</dbReference>
<keyword evidence="5" id="KW-0539">Nucleus</keyword>
<dbReference type="GO" id="GO:0016567">
    <property type="term" value="P:protein ubiquitination"/>
    <property type="evidence" value="ECO:0007669"/>
    <property type="project" value="InterPro"/>
</dbReference>
<dbReference type="InterPro" id="IPR036875">
    <property type="entry name" value="Znf_CCHC_sf"/>
</dbReference>
<feature type="region of interest" description="Disordered" evidence="7">
    <location>
        <begin position="89"/>
        <end position="109"/>
    </location>
</feature>
<evidence type="ECO:0000256" key="4">
    <source>
        <dbReference type="ARBA" id="ARBA00022833"/>
    </source>
</evidence>
<dbReference type="PROSITE" id="PS51282">
    <property type="entry name" value="DWNN"/>
    <property type="match status" value="1"/>
</dbReference>
<sequence length="256" mass="28177">MAVHFKFRSAVAYDSISLDDLHISVRNLKQRIVEHKNLASNRTIDFDLVITDSQTGEEYRDENSLVPRNTSVIIKRVPAVRSKQVLQAFDPPKVPPNSSATAPVARPPVKSDVEPDDFGMDLFATPAPVPAAKVEEDAKIVEMVSKSTLEWQRFENPSFVPRGGGKGRGSLLLTLVVSGRGSGGPPAGYVCHRCGQPGHFIQQCPTNGDPNYDIKKVRLPVGIPRTRLRLDQEGSYVLPDGSVAMMQPDEYVIYLE</sequence>
<feature type="domain" description="CCHC-type" evidence="8">
    <location>
        <begin position="191"/>
        <end position="205"/>
    </location>
</feature>
<dbReference type="HOGENOM" id="CLU_015100_1_0_1"/>
<dbReference type="SMART" id="SM00343">
    <property type="entry name" value="ZnF_C2HC"/>
    <property type="match status" value="1"/>
</dbReference>
<evidence type="ECO:0000259" key="8">
    <source>
        <dbReference type="PROSITE" id="PS50158"/>
    </source>
</evidence>
<dbReference type="InterPro" id="IPR033489">
    <property type="entry name" value="RBBP6"/>
</dbReference>
<evidence type="ECO:0000256" key="2">
    <source>
        <dbReference type="ARBA" id="ARBA00022723"/>
    </source>
</evidence>
<dbReference type="GO" id="GO:0005634">
    <property type="term" value="C:nucleus"/>
    <property type="evidence" value="ECO:0007669"/>
    <property type="project" value="UniProtKB-SubCell"/>
</dbReference>
<dbReference type="OMA" id="RLEHTED"/>
<dbReference type="Gene3D" id="4.10.60.10">
    <property type="entry name" value="Zinc finger, CCHC-type"/>
    <property type="match status" value="1"/>
</dbReference>
<reference evidence="10 11" key="1">
    <citation type="journal article" date="2011" name="Science">
        <title>The Selaginella genome identifies genetic changes associated with the evolution of vascular plants.</title>
        <authorList>
            <person name="Banks J.A."/>
            <person name="Nishiyama T."/>
            <person name="Hasebe M."/>
            <person name="Bowman J.L."/>
            <person name="Gribskov M."/>
            <person name="dePamphilis C."/>
            <person name="Albert V.A."/>
            <person name="Aono N."/>
            <person name="Aoyama T."/>
            <person name="Ambrose B.A."/>
            <person name="Ashton N.W."/>
            <person name="Axtell M.J."/>
            <person name="Barker E."/>
            <person name="Barker M.S."/>
            <person name="Bennetzen J.L."/>
            <person name="Bonawitz N.D."/>
            <person name="Chapple C."/>
            <person name="Cheng C."/>
            <person name="Correa L.G."/>
            <person name="Dacre M."/>
            <person name="DeBarry J."/>
            <person name="Dreyer I."/>
            <person name="Elias M."/>
            <person name="Engstrom E.M."/>
            <person name="Estelle M."/>
            <person name="Feng L."/>
            <person name="Finet C."/>
            <person name="Floyd S.K."/>
            <person name="Frommer W.B."/>
            <person name="Fujita T."/>
            <person name="Gramzow L."/>
            <person name="Gutensohn M."/>
            <person name="Harholt J."/>
            <person name="Hattori M."/>
            <person name="Heyl A."/>
            <person name="Hirai T."/>
            <person name="Hiwatashi Y."/>
            <person name="Ishikawa M."/>
            <person name="Iwata M."/>
            <person name="Karol K.G."/>
            <person name="Koehler B."/>
            <person name="Kolukisaoglu U."/>
            <person name="Kubo M."/>
            <person name="Kurata T."/>
            <person name="Lalonde S."/>
            <person name="Li K."/>
            <person name="Li Y."/>
            <person name="Litt A."/>
            <person name="Lyons E."/>
            <person name="Manning G."/>
            <person name="Maruyama T."/>
            <person name="Michael T.P."/>
            <person name="Mikami K."/>
            <person name="Miyazaki S."/>
            <person name="Morinaga S."/>
            <person name="Murata T."/>
            <person name="Mueller-Roeber B."/>
            <person name="Nelson D.R."/>
            <person name="Obara M."/>
            <person name="Oguri Y."/>
            <person name="Olmstead R.G."/>
            <person name="Onodera N."/>
            <person name="Petersen B.L."/>
            <person name="Pils B."/>
            <person name="Prigge M."/>
            <person name="Rensing S.A."/>
            <person name="Riano-Pachon D.M."/>
            <person name="Roberts A.W."/>
            <person name="Sato Y."/>
            <person name="Scheller H.V."/>
            <person name="Schulz B."/>
            <person name="Schulz C."/>
            <person name="Shakirov E.V."/>
            <person name="Shibagaki N."/>
            <person name="Shinohara N."/>
            <person name="Shippen D.E."/>
            <person name="Soerensen I."/>
            <person name="Sotooka R."/>
            <person name="Sugimoto N."/>
            <person name="Sugita M."/>
            <person name="Sumikawa N."/>
            <person name="Tanurdzic M."/>
            <person name="Theissen G."/>
            <person name="Ulvskov P."/>
            <person name="Wakazuki S."/>
            <person name="Weng J.K."/>
            <person name="Willats W.W."/>
            <person name="Wipf D."/>
            <person name="Wolf P.G."/>
            <person name="Yang L."/>
            <person name="Zimmer A.D."/>
            <person name="Zhu Q."/>
            <person name="Mitros T."/>
            <person name="Hellsten U."/>
            <person name="Loque D."/>
            <person name="Otillar R."/>
            <person name="Salamov A."/>
            <person name="Schmutz J."/>
            <person name="Shapiro H."/>
            <person name="Lindquist E."/>
            <person name="Lucas S."/>
            <person name="Rokhsar D."/>
            <person name="Grigoriev I.V."/>
        </authorList>
    </citation>
    <scope>NUCLEOTIDE SEQUENCE [LARGE SCALE GENOMIC DNA]</scope>
</reference>
<dbReference type="SMART" id="SM01180">
    <property type="entry name" value="DWNN"/>
    <property type="match status" value="1"/>
</dbReference>
<evidence type="ECO:0000259" key="9">
    <source>
        <dbReference type="PROSITE" id="PS51282"/>
    </source>
</evidence>
<evidence type="ECO:0000256" key="1">
    <source>
        <dbReference type="ARBA" id="ARBA00004123"/>
    </source>
</evidence>
<dbReference type="PANTHER" id="PTHR15439">
    <property type="entry name" value="RETINOBLASTOMA-BINDING PROTEIN 6"/>
    <property type="match status" value="1"/>
</dbReference>
<dbReference type="GO" id="GO:0061630">
    <property type="term" value="F:ubiquitin protein ligase activity"/>
    <property type="evidence" value="ECO:0007669"/>
    <property type="project" value="InterPro"/>
</dbReference>
<dbReference type="InParanoid" id="D8SKS7"/>
<protein>
    <recommendedName>
        <fullName evidence="12">DWNN domain-containing protein</fullName>
    </recommendedName>
</protein>
<dbReference type="GO" id="GO:0006397">
    <property type="term" value="P:mRNA processing"/>
    <property type="evidence" value="ECO:0007669"/>
    <property type="project" value="InterPro"/>
</dbReference>
<gene>
    <name evidence="10" type="ORF">SELMODRAFT_119339</name>
</gene>
<dbReference type="Gramene" id="EFJ15032">
    <property type="protein sequence ID" value="EFJ15032"/>
    <property type="gene ID" value="SELMODRAFT_119339"/>
</dbReference>
<keyword evidence="2" id="KW-0479">Metal-binding</keyword>
<dbReference type="InterPro" id="IPR025829">
    <property type="entry name" value="Zn_knuckle_CX2CX3GHX4C"/>
</dbReference>
<evidence type="ECO:0000313" key="10">
    <source>
        <dbReference type="EMBL" id="EFJ15032.1"/>
    </source>
</evidence>
<keyword evidence="11" id="KW-1185">Reference proteome</keyword>
<evidence type="ECO:0008006" key="12">
    <source>
        <dbReference type="Google" id="ProtNLM"/>
    </source>
</evidence>
<proteinExistence type="predicted"/>
<evidence type="ECO:0000256" key="6">
    <source>
        <dbReference type="PROSITE-ProRule" id="PRU00047"/>
    </source>
</evidence>
<dbReference type="InterPro" id="IPR014891">
    <property type="entry name" value="DWNN_domain"/>
</dbReference>
<dbReference type="EMBL" id="GL377625">
    <property type="protein sequence ID" value="EFJ15032.1"/>
    <property type="molecule type" value="Genomic_DNA"/>
</dbReference>
<dbReference type="Proteomes" id="UP000001514">
    <property type="component" value="Unassembled WGS sequence"/>
</dbReference>